<evidence type="ECO:0000256" key="5">
    <source>
        <dbReference type="SAM" id="MobiDB-lite"/>
    </source>
</evidence>
<feature type="compositionally biased region" description="Basic residues" evidence="5">
    <location>
        <begin position="7"/>
        <end position="16"/>
    </location>
</feature>
<evidence type="ECO:0000256" key="4">
    <source>
        <dbReference type="ARBA" id="ARBA00023136"/>
    </source>
</evidence>
<evidence type="ECO:0000256" key="1">
    <source>
        <dbReference type="ARBA" id="ARBA00004167"/>
    </source>
</evidence>
<dbReference type="InterPro" id="IPR006260">
    <property type="entry name" value="TonB/TolA_C"/>
</dbReference>
<evidence type="ECO:0000256" key="3">
    <source>
        <dbReference type="ARBA" id="ARBA00022989"/>
    </source>
</evidence>
<dbReference type="SUPFAM" id="SSF74653">
    <property type="entry name" value="TolA/TonB C-terminal domain"/>
    <property type="match status" value="1"/>
</dbReference>
<comment type="caution">
    <text evidence="7">The sequence shown here is derived from an EMBL/GenBank/DDBJ whole genome shotgun (WGS) entry which is preliminary data.</text>
</comment>
<name>A0A934THS3_9RHOB</name>
<keyword evidence="8" id="KW-1185">Reference proteome</keyword>
<dbReference type="Proteomes" id="UP000706333">
    <property type="component" value="Unassembled WGS sequence"/>
</dbReference>
<dbReference type="EMBL" id="NHSD01000075">
    <property type="protein sequence ID" value="MBK5925989.1"/>
    <property type="molecule type" value="Genomic_DNA"/>
</dbReference>
<accession>A0A934THS3</accession>
<evidence type="ECO:0000259" key="6">
    <source>
        <dbReference type="PROSITE" id="PS52015"/>
    </source>
</evidence>
<feature type="region of interest" description="Disordered" evidence="5">
    <location>
        <begin position="1"/>
        <end position="20"/>
    </location>
</feature>
<feature type="non-terminal residue" evidence="7">
    <location>
        <position position="1"/>
    </location>
</feature>
<dbReference type="GO" id="GO:0055085">
    <property type="term" value="P:transmembrane transport"/>
    <property type="evidence" value="ECO:0007669"/>
    <property type="project" value="InterPro"/>
</dbReference>
<protein>
    <recommendedName>
        <fullName evidence="6">TonB C-terminal domain-containing protein</fullName>
    </recommendedName>
</protein>
<evidence type="ECO:0000313" key="7">
    <source>
        <dbReference type="EMBL" id="MBK5925989.1"/>
    </source>
</evidence>
<keyword evidence="3" id="KW-1133">Transmembrane helix</keyword>
<organism evidence="7 8">
    <name type="scientific">Rhodobaculum claviforme</name>
    <dbReference type="NCBI Taxonomy" id="1549854"/>
    <lineage>
        <taxon>Bacteria</taxon>
        <taxon>Pseudomonadati</taxon>
        <taxon>Pseudomonadota</taxon>
        <taxon>Alphaproteobacteria</taxon>
        <taxon>Rhodobacterales</taxon>
        <taxon>Paracoccaceae</taxon>
        <taxon>Rhodobaculum</taxon>
    </lineage>
</organism>
<dbReference type="NCBIfam" id="TIGR01352">
    <property type="entry name" value="tonB_Cterm"/>
    <property type="match status" value="1"/>
</dbReference>
<sequence length="126" mass="13425">GRDPATRHRRRQRARGRRDWPARLHRTAGGRAGAVVGGGAAARDTYPGEVIRRLRATPQARVRGRGEVTVSFTITPAGAVAGVVVQRGSGQPALDAAALDHIRRAAPFPPPPPGAQTRFTLPVSFR</sequence>
<dbReference type="AlphaFoldDB" id="A0A934THS3"/>
<keyword evidence="2" id="KW-0812">Transmembrane</keyword>
<dbReference type="Gene3D" id="3.30.1150.10">
    <property type="match status" value="1"/>
</dbReference>
<feature type="domain" description="TonB C-terminal" evidence="6">
    <location>
        <begin position="40"/>
        <end position="126"/>
    </location>
</feature>
<gene>
    <name evidence="7" type="ORF">CCR87_01230</name>
</gene>
<dbReference type="PROSITE" id="PS52015">
    <property type="entry name" value="TONB_CTD"/>
    <property type="match status" value="1"/>
</dbReference>
<comment type="subcellular location">
    <subcellularLocation>
        <location evidence="1">Membrane</location>
        <topology evidence="1">Single-pass membrane protein</topology>
    </subcellularLocation>
</comment>
<proteinExistence type="predicted"/>
<evidence type="ECO:0000313" key="8">
    <source>
        <dbReference type="Proteomes" id="UP000706333"/>
    </source>
</evidence>
<reference evidence="7" key="2">
    <citation type="journal article" date="2020" name="Microorganisms">
        <title>Osmotic Adaptation and Compatible Solute Biosynthesis of Phototrophic Bacteria as Revealed from Genome Analyses.</title>
        <authorList>
            <person name="Imhoff J.F."/>
            <person name="Rahn T."/>
            <person name="Kunzel S."/>
            <person name="Keller A."/>
            <person name="Neulinger S.C."/>
        </authorList>
    </citation>
    <scope>NUCLEOTIDE SEQUENCE</scope>
    <source>
        <strain evidence="7">LMG 28126</strain>
    </source>
</reference>
<dbReference type="RefSeq" id="WP_201155512.1">
    <property type="nucleotide sequence ID" value="NZ_NHSD01000075.1"/>
</dbReference>
<dbReference type="Pfam" id="PF03544">
    <property type="entry name" value="TonB_C"/>
    <property type="match status" value="1"/>
</dbReference>
<dbReference type="GO" id="GO:0016020">
    <property type="term" value="C:membrane"/>
    <property type="evidence" value="ECO:0007669"/>
    <property type="project" value="UniProtKB-SubCell"/>
</dbReference>
<dbReference type="InterPro" id="IPR037682">
    <property type="entry name" value="TonB_C"/>
</dbReference>
<evidence type="ECO:0000256" key="2">
    <source>
        <dbReference type="ARBA" id="ARBA00022692"/>
    </source>
</evidence>
<keyword evidence="4" id="KW-0472">Membrane</keyword>
<reference evidence="7" key="1">
    <citation type="submission" date="2017-05" db="EMBL/GenBank/DDBJ databases">
        <authorList>
            <person name="Imhoff J.F."/>
            <person name="Rahn T."/>
            <person name="Kuenzel S."/>
            <person name="Neulinger S.C."/>
        </authorList>
    </citation>
    <scope>NUCLEOTIDE SEQUENCE</scope>
    <source>
        <strain evidence="7">LMG 28126</strain>
    </source>
</reference>